<dbReference type="PANTHER" id="PTHR39434:SF1">
    <property type="entry name" value="VOC DOMAIN-CONTAINING PROTEIN"/>
    <property type="match status" value="1"/>
</dbReference>
<gene>
    <name evidence="2" type="ORF">PXX05_07185</name>
</gene>
<reference evidence="2 3" key="1">
    <citation type="submission" date="2023-02" db="EMBL/GenBank/DDBJ databases">
        <title>Genome Sequence of L. cardiaca H63T.</title>
        <authorList>
            <person name="Lopez A.E."/>
            <person name="Cianciotto N.P."/>
        </authorList>
    </citation>
    <scope>NUCLEOTIDE SEQUENCE [LARGE SCALE GENOMIC DNA]</scope>
    <source>
        <strain evidence="2 3">H63</strain>
    </source>
</reference>
<organism evidence="2 3">
    <name type="scientific">Legionella cardiaca</name>
    <dbReference type="NCBI Taxonomy" id="1071983"/>
    <lineage>
        <taxon>Bacteria</taxon>
        <taxon>Pseudomonadati</taxon>
        <taxon>Pseudomonadota</taxon>
        <taxon>Gammaproteobacteria</taxon>
        <taxon>Legionellales</taxon>
        <taxon>Legionellaceae</taxon>
        <taxon>Legionella</taxon>
    </lineage>
</organism>
<dbReference type="Pfam" id="PF00903">
    <property type="entry name" value="Glyoxalase"/>
    <property type="match status" value="1"/>
</dbReference>
<dbReference type="PROSITE" id="PS51819">
    <property type="entry name" value="VOC"/>
    <property type="match status" value="1"/>
</dbReference>
<keyword evidence="3" id="KW-1185">Reference proteome</keyword>
<protein>
    <submittedName>
        <fullName evidence="2">VOC family protein</fullName>
    </submittedName>
</protein>
<dbReference type="EMBL" id="CP119078">
    <property type="protein sequence ID" value="WED44563.1"/>
    <property type="molecule type" value="Genomic_DNA"/>
</dbReference>
<sequence length="146" mass="17141">MMNTLFHLAFPVHDFDLAKHFYNEQLGFKIGRESEHALILQFGENQIVAHKVDAPLPLQQGIYPRHFGLIFLNKNEFDTFIQRVNAHKMKYEIPLKIRFPHTQIEHHSFFLKDPSNNLLEFKYYTHPSAIFGETDFKQVGEAKNGN</sequence>
<proteinExistence type="predicted"/>
<dbReference type="Gene3D" id="3.10.180.10">
    <property type="entry name" value="2,3-Dihydroxybiphenyl 1,2-Dioxygenase, domain 1"/>
    <property type="match status" value="1"/>
</dbReference>
<name>A0ABY8AVQ5_9GAMM</name>
<evidence type="ECO:0000313" key="3">
    <source>
        <dbReference type="Proteomes" id="UP001222087"/>
    </source>
</evidence>
<dbReference type="InterPro" id="IPR004360">
    <property type="entry name" value="Glyas_Fos-R_dOase_dom"/>
</dbReference>
<evidence type="ECO:0000259" key="1">
    <source>
        <dbReference type="PROSITE" id="PS51819"/>
    </source>
</evidence>
<dbReference type="SUPFAM" id="SSF54593">
    <property type="entry name" value="Glyoxalase/Bleomycin resistance protein/Dihydroxybiphenyl dioxygenase"/>
    <property type="match status" value="1"/>
</dbReference>
<evidence type="ECO:0000313" key="2">
    <source>
        <dbReference type="EMBL" id="WED44563.1"/>
    </source>
</evidence>
<feature type="domain" description="VOC" evidence="1">
    <location>
        <begin position="4"/>
        <end position="124"/>
    </location>
</feature>
<dbReference type="InterPro" id="IPR029068">
    <property type="entry name" value="Glyas_Bleomycin-R_OHBP_Dase"/>
</dbReference>
<dbReference type="InterPro" id="IPR037523">
    <property type="entry name" value="VOC_core"/>
</dbReference>
<dbReference type="PANTHER" id="PTHR39434">
    <property type="match status" value="1"/>
</dbReference>
<dbReference type="Proteomes" id="UP001222087">
    <property type="component" value="Chromosome"/>
</dbReference>
<accession>A0ABY8AVQ5</accession>
<dbReference type="RefSeq" id="WP_275090383.1">
    <property type="nucleotide sequence ID" value="NZ_CP119078.1"/>
</dbReference>